<dbReference type="GO" id="GO:0003677">
    <property type="term" value="F:DNA binding"/>
    <property type="evidence" value="ECO:0007669"/>
    <property type="project" value="InterPro"/>
</dbReference>
<feature type="binding site" evidence="7">
    <location>
        <position position="241"/>
    </location>
    <ligand>
        <name>Mg(2+)</name>
        <dbReference type="ChEBI" id="CHEBI:18420"/>
        <label>1</label>
    </ligand>
</feature>
<feature type="domain" description="Endonuclease/exonuclease/phosphatase" evidence="9">
    <location>
        <begin position="4"/>
        <end position="241"/>
    </location>
</feature>
<feature type="binding site" evidence="7">
    <location>
        <position position="240"/>
    </location>
    <ligand>
        <name>Mg(2+)</name>
        <dbReference type="ChEBI" id="CHEBI:18420"/>
        <label>1</label>
    </ligand>
</feature>
<accession>A0A078MER8</accession>
<comment type="similarity">
    <text evidence="2">Belongs to the DNA repair enzymes AP/ExoA family.</text>
</comment>
<dbReference type="PROSITE" id="PS00727">
    <property type="entry name" value="AP_NUCLEASE_F1_2"/>
    <property type="match status" value="1"/>
</dbReference>
<proteinExistence type="inferred from homology"/>
<dbReference type="GO" id="GO:0046872">
    <property type="term" value="F:metal ion binding"/>
    <property type="evidence" value="ECO:0007669"/>
    <property type="project" value="UniProtKB-KW"/>
</dbReference>
<reference evidence="10" key="1">
    <citation type="submission" date="2014-07" db="EMBL/GenBank/DDBJ databases">
        <authorList>
            <person name="Urmite Genomes Urmite Genomes"/>
        </authorList>
    </citation>
    <scope>NUCLEOTIDE SEQUENCE</scope>
    <source>
        <strain evidence="10">13S34_air</strain>
    </source>
</reference>
<protein>
    <submittedName>
        <fullName evidence="10">Exodeoxyribonuclease</fullName>
    </submittedName>
</protein>
<evidence type="ECO:0000313" key="10">
    <source>
        <dbReference type="EMBL" id="CEA03942.1"/>
    </source>
</evidence>
<feature type="active site" evidence="6">
    <location>
        <position position="104"/>
    </location>
</feature>
<dbReference type="GO" id="GO:0008311">
    <property type="term" value="F:double-stranded DNA 3'-5' DNA exonuclease activity"/>
    <property type="evidence" value="ECO:0007669"/>
    <property type="project" value="TreeGrafter"/>
</dbReference>
<dbReference type="GO" id="GO:0006284">
    <property type="term" value="P:base-excision repair"/>
    <property type="evidence" value="ECO:0007669"/>
    <property type="project" value="TreeGrafter"/>
</dbReference>
<feature type="binding site" evidence="7">
    <location>
        <position position="143"/>
    </location>
    <ligand>
        <name>Mg(2+)</name>
        <dbReference type="ChEBI" id="CHEBI:18420"/>
        <label>1</label>
    </ligand>
</feature>
<feature type="binding site" evidence="7">
    <location>
        <position position="7"/>
    </location>
    <ligand>
        <name>Mg(2+)</name>
        <dbReference type="ChEBI" id="CHEBI:18420"/>
        <label>1</label>
    </ligand>
</feature>
<keyword evidence="4" id="KW-0378">Hydrolase</keyword>
<feature type="active site" description="Proton donor/acceptor" evidence="6">
    <location>
        <position position="143"/>
    </location>
</feature>
<dbReference type="PANTHER" id="PTHR22748:SF6">
    <property type="entry name" value="DNA-(APURINIC OR APYRIMIDINIC SITE) ENDONUCLEASE"/>
    <property type="match status" value="1"/>
</dbReference>
<evidence type="ECO:0000256" key="3">
    <source>
        <dbReference type="ARBA" id="ARBA00022723"/>
    </source>
</evidence>
<dbReference type="PATRIC" id="fig|1461583.4.peg.1674"/>
<dbReference type="InterPro" id="IPR020848">
    <property type="entry name" value="AP_endonuclease_F1_CS"/>
</dbReference>
<feature type="site" description="Transition state stabilizer" evidence="8">
    <location>
        <position position="145"/>
    </location>
</feature>
<name>A0A078MER8_9BACL</name>
<gene>
    <name evidence="10" type="primary">exoA</name>
    <name evidence="10" type="ORF">BN1050_01746</name>
</gene>
<evidence type="ECO:0000256" key="8">
    <source>
        <dbReference type="PIRSR" id="PIRSR604808-3"/>
    </source>
</evidence>
<evidence type="ECO:0000256" key="7">
    <source>
        <dbReference type="PIRSR" id="PIRSR604808-2"/>
    </source>
</evidence>
<dbReference type="EMBL" id="LN483075">
    <property type="protein sequence ID" value="CEA03942.1"/>
    <property type="molecule type" value="Genomic_DNA"/>
</dbReference>
<dbReference type="GO" id="GO:0003906">
    <property type="term" value="F:DNA-(apurinic or apyrimidinic site) endonuclease activity"/>
    <property type="evidence" value="ECO:0007669"/>
    <property type="project" value="TreeGrafter"/>
</dbReference>
<keyword evidence="7" id="KW-0464">Manganese</keyword>
<dbReference type="GO" id="GO:0008081">
    <property type="term" value="F:phosphoric diester hydrolase activity"/>
    <property type="evidence" value="ECO:0007669"/>
    <property type="project" value="TreeGrafter"/>
</dbReference>
<keyword evidence="3 7" id="KW-0479">Metal-binding</keyword>
<dbReference type="NCBIfam" id="TIGR00633">
    <property type="entry name" value="xth"/>
    <property type="match status" value="1"/>
</dbReference>
<feature type="site" description="Important for catalytic activity" evidence="8">
    <location>
        <position position="215"/>
    </location>
</feature>
<dbReference type="SUPFAM" id="SSF56219">
    <property type="entry name" value="DNase I-like"/>
    <property type="match status" value="1"/>
</dbReference>
<dbReference type="PROSITE" id="PS51435">
    <property type="entry name" value="AP_NUCLEASE_F1_4"/>
    <property type="match status" value="1"/>
</dbReference>
<dbReference type="Gene3D" id="3.60.10.10">
    <property type="entry name" value="Endonuclease/exonuclease/phosphatase"/>
    <property type="match status" value="1"/>
</dbReference>
<feature type="site" description="Interaction with DNA substrate" evidence="8">
    <location>
        <position position="241"/>
    </location>
</feature>
<feature type="binding site" evidence="7">
    <location>
        <position position="35"/>
    </location>
    <ligand>
        <name>Mg(2+)</name>
        <dbReference type="ChEBI" id="CHEBI:18420"/>
        <label>1</label>
    </ligand>
</feature>
<evidence type="ECO:0000256" key="5">
    <source>
        <dbReference type="ARBA" id="ARBA00022842"/>
    </source>
</evidence>
<feature type="binding site" evidence="7">
    <location>
        <position position="145"/>
    </location>
    <ligand>
        <name>Mg(2+)</name>
        <dbReference type="ChEBI" id="CHEBI:18420"/>
        <label>1</label>
    </ligand>
</feature>
<dbReference type="CDD" id="cd09087">
    <property type="entry name" value="Ape1-like_AP-endo"/>
    <property type="match status" value="1"/>
</dbReference>
<comment type="cofactor">
    <cofactor evidence="1">
        <name>Mn(2+)</name>
        <dbReference type="ChEBI" id="CHEBI:29035"/>
    </cofactor>
</comment>
<dbReference type="Pfam" id="PF03372">
    <property type="entry name" value="Exo_endo_phos"/>
    <property type="match status" value="1"/>
</dbReference>
<evidence type="ECO:0000256" key="4">
    <source>
        <dbReference type="ARBA" id="ARBA00022801"/>
    </source>
</evidence>
<sequence>MKFISWNVNGIRACLKKGFMDFFNEQDADIFAIQETKCQAEQVTLDLPGYYQYWNDAEKKGYSGTAVFTKKEPLAVRYGIEEDSEAEGRIITLTFDDFYFVNVYTPNAQRTLARLPFRLAWEDRLYTYLQELNQHKPVIYCGDLNVAHTALDLKNAKSNEGNSGCTVEEREKMTRLVTTGFTDSFRHLYPTATDRYSWWSYMNKVRERNIGWRIDYFIVSDRLTPYITQSEMHDEVLGSDHCPIYLTLTL</sequence>
<feature type="active site" description="Proton acceptor" evidence="6">
    <location>
        <position position="241"/>
    </location>
</feature>
<keyword evidence="5 7" id="KW-0460">Magnesium</keyword>
<dbReference type="NCBIfam" id="TIGR00195">
    <property type="entry name" value="exoDNase_III"/>
    <property type="match status" value="1"/>
</dbReference>
<dbReference type="InterPro" id="IPR004808">
    <property type="entry name" value="AP_endonuc_1"/>
</dbReference>
<evidence type="ECO:0000256" key="2">
    <source>
        <dbReference type="ARBA" id="ARBA00007092"/>
    </source>
</evidence>
<dbReference type="InterPro" id="IPR036691">
    <property type="entry name" value="Endo/exonu/phosph_ase_sf"/>
</dbReference>
<evidence type="ECO:0000259" key="9">
    <source>
        <dbReference type="Pfam" id="PF03372"/>
    </source>
</evidence>
<comment type="cofactor">
    <cofactor evidence="7">
        <name>Mg(2+)</name>
        <dbReference type="ChEBI" id="CHEBI:18420"/>
    </cofactor>
    <cofactor evidence="7">
        <name>Mn(2+)</name>
        <dbReference type="ChEBI" id="CHEBI:29035"/>
    </cofactor>
    <text evidence="7">Probably binds two magnesium or manganese ions per subunit.</text>
</comment>
<evidence type="ECO:0000256" key="1">
    <source>
        <dbReference type="ARBA" id="ARBA00001936"/>
    </source>
</evidence>
<dbReference type="HOGENOM" id="CLU_027539_1_3_9"/>
<dbReference type="InterPro" id="IPR005135">
    <property type="entry name" value="Endo/exonuclease/phosphatase"/>
</dbReference>
<dbReference type="InterPro" id="IPR020847">
    <property type="entry name" value="AP_endonuclease_F1_BS"/>
</dbReference>
<dbReference type="AlphaFoldDB" id="A0A078MER8"/>
<dbReference type="PROSITE" id="PS00726">
    <property type="entry name" value="AP_NUCLEASE_F1_1"/>
    <property type="match status" value="1"/>
</dbReference>
<evidence type="ECO:0000256" key="6">
    <source>
        <dbReference type="PIRSR" id="PIRSR604808-1"/>
    </source>
</evidence>
<organism evidence="10">
    <name type="scientific">Metalysinibacillus saudimassiliensis</name>
    <dbReference type="NCBI Taxonomy" id="1461583"/>
    <lineage>
        <taxon>Bacteria</taxon>
        <taxon>Bacillati</taxon>
        <taxon>Bacillota</taxon>
        <taxon>Bacilli</taxon>
        <taxon>Bacillales</taxon>
        <taxon>Caryophanaceae</taxon>
        <taxon>Metalysinibacillus</taxon>
    </lineage>
</organism>
<dbReference type="PANTHER" id="PTHR22748">
    <property type="entry name" value="AP ENDONUCLEASE"/>
    <property type="match status" value="1"/>
</dbReference>